<dbReference type="GeneID" id="62877337"/>
<evidence type="ECO:0000313" key="1">
    <source>
        <dbReference type="EMBL" id="QRV15047.1"/>
    </source>
</evidence>
<name>A0A8T8E090_9EURY</name>
<proteinExistence type="predicted"/>
<reference evidence="1 2" key="1">
    <citation type="submission" date="2021-01" db="EMBL/GenBank/DDBJ databases">
        <title>Genome Sequence and Methylation Pattern of Haloterrigena salifodinae BOL5-1, An Extremely Halophilic Archaeon from a Bolivian Salt Mine.</title>
        <authorList>
            <person name="DasSarma P."/>
            <person name="Anton B.P."/>
            <person name="DasSarma S.L."/>
            <person name="von Ehrenheim H.A.L."/>
            <person name="Martinez F.L."/>
            <person name="Guzman D."/>
            <person name="Roberts R.J."/>
            <person name="DasSarma S."/>
        </authorList>
    </citation>
    <scope>NUCLEOTIDE SEQUENCE [LARGE SCALE GENOMIC DNA]</scope>
    <source>
        <strain evidence="1 2">BOL5-1</strain>
    </source>
</reference>
<sequence length="49" mass="5565">MTTVKIVGPDGDEVLEGVETWTYDDLTLLVFFEDGKTGEYERANVIERL</sequence>
<evidence type="ECO:0000313" key="2">
    <source>
        <dbReference type="Proteomes" id="UP000637819"/>
    </source>
</evidence>
<dbReference type="EMBL" id="CP069188">
    <property type="protein sequence ID" value="QRV15047.1"/>
    <property type="molecule type" value="Genomic_DNA"/>
</dbReference>
<organism evidence="1 2">
    <name type="scientific">Haloterrigena salifodinae</name>
    <dbReference type="NCBI Taxonomy" id="2675099"/>
    <lineage>
        <taxon>Archaea</taxon>
        <taxon>Methanobacteriati</taxon>
        <taxon>Methanobacteriota</taxon>
        <taxon>Stenosarchaea group</taxon>
        <taxon>Halobacteria</taxon>
        <taxon>Halobacteriales</taxon>
        <taxon>Natrialbaceae</taxon>
        <taxon>Haloterrigena</taxon>
    </lineage>
</organism>
<dbReference type="KEGG" id="hsal:JMJ58_19395"/>
<accession>A0A8T8E090</accession>
<dbReference type="AlphaFoldDB" id="A0A8T8E090"/>
<keyword evidence="2" id="KW-1185">Reference proteome</keyword>
<dbReference type="RefSeq" id="WP_204747663.1">
    <property type="nucleotide sequence ID" value="NZ_CP069188.1"/>
</dbReference>
<gene>
    <name evidence="1" type="ORF">JMJ58_19395</name>
</gene>
<dbReference type="Proteomes" id="UP000637819">
    <property type="component" value="Chromosome"/>
</dbReference>
<protein>
    <submittedName>
        <fullName evidence="1">Uncharacterized protein</fullName>
    </submittedName>
</protein>